<evidence type="ECO:0000259" key="1">
    <source>
        <dbReference type="SMART" id="SM00421"/>
    </source>
</evidence>
<feature type="domain" description="HTH luxR-type" evidence="1">
    <location>
        <begin position="215"/>
        <end position="272"/>
    </location>
</feature>
<proteinExistence type="predicted"/>
<gene>
    <name evidence="2" type="ORF">HHL24_38960</name>
</gene>
<dbReference type="InterPro" id="IPR036388">
    <property type="entry name" value="WH-like_DNA-bd_sf"/>
</dbReference>
<dbReference type="GO" id="GO:0006355">
    <property type="term" value="P:regulation of DNA-templated transcription"/>
    <property type="evidence" value="ECO:0007669"/>
    <property type="project" value="InterPro"/>
</dbReference>
<name>A0A848IRV8_9BURK</name>
<dbReference type="AlphaFoldDB" id="A0A848IRV8"/>
<organism evidence="2 3">
    <name type="scientific">Paraburkholderia polaris</name>
    <dbReference type="NCBI Taxonomy" id="2728848"/>
    <lineage>
        <taxon>Bacteria</taxon>
        <taxon>Pseudomonadati</taxon>
        <taxon>Pseudomonadota</taxon>
        <taxon>Betaproteobacteria</taxon>
        <taxon>Burkholderiales</taxon>
        <taxon>Burkholderiaceae</taxon>
        <taxon>Paraburkholderia</taxon>
    </lineage>
</organism>
<dbReference type="Proteomes" id="UP000544134">
    <property type="component" value="Unassembled WGS sequence"/>
</dbReference>
<sequence>MLLNVDPFNQHSRHVDVSIKALGEVIASVGLPHFARRLTLFLHEMIPLDCAHVERTRFDPASPFGYRCEWIGSGTVRDGQDILDHTMTLYYDRFQAIDPLFAGIRGTTGTHLAVRDMSRLPAGEFRDLIFDSRQIAHECVLTKSSRHVQYSLALVRRDDQSQFSLAELNHLRHLGDFLFPLLELHVSTAAVKRTANAMPETNPLVLFDARIARDGVHLSKREYESCRHLIAGRTVPETAALLGVRQTSTESYVQRAFAKLGVRTKRELALWAHGQIAPQMAEQ</sequence>
<dbReference type="SUPFAM" id="SSF46894">
    <property type="entry name" value="C-terminal effector domain of the bipartite response regulators"/>
    <property type="match status" value="1"/>
</dbReference>
<dbReference type="Gene3D" id="1.10.10.10">
    <property type="entry name" value="Winged helix-like DNA-binding domain superfamily/Winged helix DNA-binding domain"/>
    <property type="match status" value="1"/>
</dbReference>
<dbReference type="SMART" id="SM00421">
    <property type="entry name" value="HTH_LUXR"/>
    <property type="match status" value="1"/>
</dbReference>
<keyword evidence="3" id="KW-1185">Reference proteome</keyword>
<dbReference type="InterPro" id="IPR000792">
    <property type="entry name" value="Tscrpt_reg_LuxR_C"/>
</dbReference>
<accession>A0A848IRV8</accession>
<dbReference type="RefSeq" id="WP_169490626.1">
    <property type="nucleotide sequence ID" value="NZ_JABBGJ010000062.1"/>
</dbReference>
<comment type="caution">
    <text evidence="2">The sequence shown here is derived from an EMBL/GenBank/DDBJ whole genome shotgun (WGS) entry which is preliminary data.</text>
</comment>
<dbReference type="InterPro" id="IPR016032">
    <property type="entry name" value="Sig_transdc_resp-reg_C-effctor"/>
</dbReference>
<reference evidence="2 3" key="1">
    <citation type="submission" date="2020-04" db="EMBL/GenBank/DDBJ databases">
        <title>Paraburkholderia sp. RP-4-7 isolated from soil.</title>
        <authorList>
            <person name="Dahal R.H."/>
        </authorList>
    </citation>
    <scope>NUCLEOTIDE SEQUENCE [LARGE SCALE GENOMIC DNA]</scope>
    <source>
        <strain evidence="2 3">RP-4-7</strain>
    </source>
</reference>
<evidence type="ECO:0000313" key="2">
    <source>
        <dbReference type="EMBL" id="NMM03843.1"/>
    </source>
</evidence>
<evidence type="ECO:0000313" key="3">
    <source>
        <dbReference type="Proteomes" id="UP000544134"/>
    </source>
</evidence>
<dbReference type="EMBL" id="JABBGJ010000062">
    <property type="protein sequence ID" value="NMM03843.1"/>
    <property type="molecule type" value="Genomic_DNA"/>
</dbReference>
<protein>
    <submittedName>
        <fullName evidence="2">Helix-turn-helix transcriptional regulator</fullName>
    </submittedName>
</protein>
<dbReference type="GO" id="GO:0003677">
    <property type="term" value="F:DNA binding"/>
    <property type="evidence" value="ECO:0007669"/>
    <property type="project" value="InterPro"/>
</dbReference>
<dbReference type="Pfam" id="PF00196">
    <property type="entry name" value="GerE"/>
    <property type="match status" value="1"/>
</dbReference>